<dbReference type="PANTHER" id="PTHR23342">
    <property type="entry name" value="N-ACETYLGLUTAMATE SYNTHASE"/>
    <property type="match status" value="1"/>
</dbReference>
<evidence type="ECO:0000256" key="6">
    <source>
        <dbReference type="ARBA" id="ARBA00022777"/>
    </source>
</evidence>
<dbReference type="NCBIfam" id="TIGR00761">
    <property type="entry name" value="argB"/>
    <property type="match status" value="1"/>
</dbReference>
<comment type="similarity">
    <text evidence="9">Belongs to the acetylglutamate kinase family. ArgB subfamily.</text>
</comment>
<comment type="catalytic activity">
    <reaction evidence="8 9">
        <text>N-acetyl-L-glutamate + ATP = N-acetyl-L-glutamyl 5-phosphate + ADP</text>
        <dbReference type="Rhea" id="RHEA:14629"/>
        <dbReference type="ChEBI" id="CHEBI:30616"/>
        <dbReference type="ChEBI" id="CHEBI:44337"/>
        <dbReference type="ChEBI" id="CHEBI:57936"/>
        <dbReference type="ChEBI" id="CHEBI:456216"/>
        <dbReference type="EC" id="2.7.2.8"/>
    </reaction>
</comment>
<evidence type="ECO:0000313" key="12">
    <source>
        <dbReference type="Proteomes" id="UP000275281"/>
    </source>
</evidence>
<organism evidence="11 12">
    <name type="scientific">Alteromonas sediminis</name>
    <dbReference type="NCBI Taxonomy" id="2259342"/>
    <lineage>
        <taxon>Bacteria</taxon>
        <taxon>Pseudomonadati</taxon>
        <taxon>Pseudomonadota</taxon>
        <taxon>Gammaproteobacteria</taxon>
        <taxon>Alteromonadales</taxon>
        <taxon>Alteromonadaceae</taxon>
        <taxon>Alteromonas/Salinimonas group</taxon>
        <taxon>Alteromonas</taxon>
    </lineage>
</organism>
<accession>A0A3N5ZAB5</accession>
<dbReference type="InterPro" id="IPR001048">
    <property type="entry name" value="Asp/Glu/Uridylate_kinase"/>
</dbReference>
<keyword evidence="2 9" id="KW-0055">Arginine biosynthesis</keyword>
<feature type="site" description="Transition state stabilizer" evidence="9">
    <location>
        <position position="8"/>
    </location>
</feature>
<dbReference type="GO" id="GO:0003991">
    <property type="term" value="F:acetylglutamate kinase activity"/>
    <property type="evidence" value="ECO:0007669"/>
    <property type="project" value="UniProtKB-UniRule"/>
</dbReference>
<evidence type="ECO:0000256" key="4">
    <source>
        <dbReference type="ARBA" id="ARBA00022679"/>
    </source>
</evidence>
<dbReference type="InterPro" id="IPR036393">
    <property type="entry name" value="AceGlu_kinase-like_sf"/>
</dbReference>
<evidence type="ECO:0000256" key="7">
    <source>
        <dbReference type="ARBA" id="ARBA00022840"/>
    </source>
</evidence>
<reference evidence="11 12" key="1">
    <citation type="submission" date="2018-11" db="EMBL/GenBank/DDBJ databases">
        <authorList>
            <person name="Ye M.-Q."/>
            <person name="Du Z.-J."/>
        </authorList>
    </citation>
    <scope>NUCLEOTIDE SEQUENCE [LARGE SCALE GENOMIC DNA]</scope>
    <source>
        <strain evidence="11 12">U0105</strain>
    </source>
</reference>
<comment type="caution">
    <text evidence="11">The sequence shown here is derived from an EMBL/GenBank/DDBJ whole genome shotgun (WGS) entry which is preliminary data.</text>
</comment>
<evidence type="ECO:0000256" key="9">
    <source>
        <dbReference type="HAMAP-Rule" id="MF_00082"/>
    </source>
</evidence>
<proteinExistence type="inferred from homology"/>
<keyword evidence="9" id="KW-0963">Cytoplasm</keyword>
<dbReference type="InterPro" id="IPR037528">
    <property type="entry name" value="ArgB"/>
</dbReference>
<comment type="subcellular location">
    <subcellularLocation>
        <location evidence="9">Cytoplasm</location>
    </subcellularLocation>
</comment>
<feature type="site" description="Transition state stabilizer" evidence="9">
    <location>
        <position position="214"/>
    </location>
</feature>
<dbReference type="PIRSF" id="PIRSF000728">
    <property type="entry name" value="NAGK"/>
    <property type="match status" value="1"/>
</dbReference>
<dbReference type="Gene3D" id="3.40.1160.10">
    <property type="entry name" value="Acetylglutamate kinase-like"/>
    <property type="match status" value="1"/>
</dbReference>
<keyword evidence="12" id="KW-1185">Reference proteome</keyword>
<dbReference type="OrthoDB" id="5915023at2"/>
<name>A0A3N5ZAB5_9ALTE</name>
<dbReference type="EMBL" id="RPOK01000003">
    <property type="protein sequence ID" value="RPJ66358.1"/>
    <property type="molecule type" value="Genomic_DNA"/>
</dbReference>
<protein>
    <recommendedName>
        <fullName evidence="9">Acetylglutamate kinase</fullName>
        <ecNumber evidence="9">2.7.2.8</ecNumber>
    </recommendedName>
    <alternativeName>
        <fullName evidence="9">N-acetyl-L-glutamate 5-phosphotransferase</fullName>
    </alternativeName>
    <alternativeName>
        <fullName evidence="9">NAG kinase</fullName>
        <shortName evidence="9">NAGK</shortName>
    </alternativeName>
</protein>
<dbReference type="InterPro" id="IPR004662">
    <property type="entry name" value="AcgluKinase_fam"/>
</dbReference>
<dbReference type="AlphaFoldDB" id="A0A3N5ZAB5"/>
<dbReference type="PANTHER" id="PTHR23342:SF0">
    <property type="entry name" value="N-ACETYLGLUTAMATE SYNTHASE, MITOCHONDRIAL"/>
    <property type="match status" value="1"/>
</dbReference>
<dbReference type="EC" id="2.7.2.8" evidence="9"/>
<comment type="function">
    <text evidence="9">Catalyzes the ATP-dependent phosphorylation of N-acetyl-L-glutamate.</text>
</comment>
<evidence type="ECO:0000259" key="10">
    <source>
        <dbReference type="Pfam" id="PF00696"/>
    </source>
</evidence>
<evidence type="ECO:0000256" key="2">
    <source>
        <dbReference type="ARBA" id="ARBA00022571"/>
    </source>
</evidence>
<keyword evidence="5 9" id="KW-0547">Nucleotide-binding</keyword>
<dbReference type="GO" id="GO:0005524">
    <property type="term" value="F:ATP binding"/>
    <property type="evidence" value="ECO:0007669"/>
    <property type="project" value="UniProtKB-UniRule"/>
</dbReference>
<feature type="binding site" evidence="9">
    <location>
        <position position="63"/>
    </location>
    <ligand>
        <name>substrate</name>
    </ligand>
</feature>
<dbReference type="GO" id="GO:0005737">
    <property type="term" value="C:cytoplasm"/>
    <property type="evidence" value="ECO:0007669"/>
    <property type="project" value="UniProtKB-SubCell"/>
</dbReference>
<evidence type="ECO:0000256" key="5">
    <source>
        <dbReference type="ARBA" id="ARBA00022741"/>
    </source>
</evidence>
<dbReference type="UniPathway" id="UPA00068">
    <property type="reaction ID" value="UER00107"/>
</dbReference>
<gene>
    <name evidence="9 11" type="primary">argB</name>
    <name evidence="11" type="ORF">DRW07_09690</name>
</gene>
<dbReference type="Pfam" id="PF00696">
    <property type="entry name" value="AA_kinase"/>
    <property type="match status" value="1"/>
</dbReference>
<dbReference type="RefSeq" id="WP_124027717.1">
    <property type="nucleotide sequence ID" value="NZ_JBHRSN010000006.1"/>
</dbReference>
<evidence type="ECO:0000313" key="11">
    <source>
        <dbReference type="EMBL" id="RPJ66358.1"/>
    </source>
</evidence>
<dbReference type="SUPFAM" id="SSF53633">
    <property type="entry name" value="Carbamate kinase-like"/>
    <property type="match status" value="1"/>
</dbReference>
<feature type="domain" description="Aspartate/glutamate/uridylate kinase" evidence="10">
    <location>
        <begin position="6"/>
        <end position="232"/>
    </location>
</feature>
<feature type="binding site" evidence="9">
    <location>
        <position position="155"/>
    </location>
    <ligand>
        <name>substrate</name>
    </ligand>
</feature>
<comment type="pathway">
    <text evidence="1 9">Amino-acid biosynthesis; L-arginine biosynthesis; N(2)-acetyl-L-ornithine from L-glutamate: step 2/4.</text>
</comment>
<feature type="binding site" evidence="9">
    <location>
        <begin position="41"/>
        <end position="42"/>
    </location>
    <ligand>
        <name>substrate</name>
    </ligand>
</feature>
<keyword evidence="7 9" id="KW-0067">ATP-binding</keyword>
<dbReference type="GO" id="GO:0042450">
    <property type="term" value="P:L-arginine biosynthetic process via ornithine"/>
    <property type="evidence" value="ECO:0007669"/>
    <property type="project" value="UniProtKB-UniRule"/>
</dbReference>
<dbReference type="Proteomes" id="UP000275281">
    <property type="component" value="Unassembled WGS sequence"/>
</dbReference>
<dbReference type="HAMAP" id="MF_00082">
    <property type="entry name" value="ArgB"/>
    <property type="match status" value="1"/>
</dbReference>
<keyword evidence="6 9" id="KW-0418">Kinase</keyword>
<sequence length="253" mass="26481">MTLPYVIKVGGALLESTEATQAFLHNLYQINDIQSVLVHGGGTQVASLLNKLGYTTIKKDGLRVSPPEQMPYVTGMLAGAVNKKLVAQANSVGLKAVGISALDGKTIRAEVFDNALGAVGQPISADSTLVEQLISSEWLPIMACIGASDEGELLNINADHVAATLAESLQCPLLLLSDVPSVLDAQKQRITEITPASLPTLVNDKVITDGMLVKVDAAMATAQKTHEPVIIAGWRDSLSAILAGDAGTHVLPE</sequence>
<keyword evidence="3 9" id="KW-0028">Amino-acid biosynthesis</keyword>
<evidence type="ECO:0000256" key="3">
    <source>
        <dbReference type="ARBA" id="ARBA00022605"/>
    </source>
</evidence>
<evidence type="ECO:0000256" key="1">
    <source>
        <dbReference type="ARBA" id="ARBA00004828"/>
    </source>
</evidence>
<keyword evidence="4 9" id="KW-0808">Transferase</keyword>
<evidence type="ECO:0000256" key="8">
    <source>
        <dbReference type="ARBA" id="ARBA00048141"/>
    </source>
</evidence>